<dbReference type="InterPro" id="IPR006197">
    <property type="entry name" value="Peptidase_S24_LexA"/>
</dbReference>
<dbReference type="InterPro" id="IPR039418">
    <property type="entry name" value="LexA-like"/>
</dbReference>
<accession>A0ABY8AS89</accession>
<keyword evidence="9" id="KW-0808">Transferase</keyword>
<dbReference type="PRINTS" id="PR00726">
    <property type="entry name" value="LEXASERPTASE"/>
</dbReference>
<dbReference type="Proteomes" id="UP001222087">
    <property type="component" value="Chromosome"/>
</dbReference>
<sequence length="178" mass="19506">MSRGGKRAGAGRPVGSSRYGELTKTLRVPISRVEEVKEYLENQLQGIPLYSSKVRAGFPSPADDYIESYLDLNAYLIKHPASTFFLIAAGDSMIGAGIQSGDMLIVDKNIEPTHGKIVIAALDGELTVKRLSKTANRVQLLPANESYQPIDITDSQDLVIWGVVTYVIHQTINHVCTY</sequence>
<evidence type="ECO:0000256" key="3">
    <source>
        <dbReference type="ARBA" id="ARBA00022801"/>
    </source>
</evidence>
<reference evidence="9 10" key="1">
    <citation type="submission" date="2023-02" db="EMBL/GenBank/DDBJ databases">
        <title>Genome Sequence of L. cardiaca H63T.</title>
        <authorList>
            <person name="Lopez A.E."/>
            <person name="Cianciotto N.P."/>
        </authorList>
    </citation>
    <scope>NUCLEOTIDE SEQUENCE [LARGE SCALE GENOMIC DNA]</scope>
    <source>
        <strain evidence="9 10">H63</strain>
    </source>
</reference>
<dbReference type="NCBIfam" id="NF007621">
    <property type="entry name" value="PRK10276.1"/>
    <property type="match status" value="1"/>
</dbReference>
<evidence type="ECO:0000256" key="2">
    <source>
        <dbReference type="ARBA" id="ARBA00022763"/>
    </source>
</evidence>
<evidence type="ECO:0000259" key="8">
    <source>
        <dbReference type="Pfam" id="PF00717"/>
    </source>
</evidence>
<dbReference type="InterPro" id="IPR015927">
    <property type="entry name" value="Peptidase_S24_S26A/B/C"/>
</dbReference>
<dbReference type="CDD" id="cd06529">
    <property type="entry name" value="S24_LexA-like"/>
    <property type="match status" value="1"/>
</dbReference>
<keyword evidence="9" id="KW-0548">Nucleotidyltransferase</keyword>
<evidence type="ECO:0000256" key="7">
    <source>
        <dbReference type="RuleBase" id="RU003991"/>
    </source>
</evidence>
<name>A0ABY8AS89_9GAMM</name>
<feature type="domain" description="Peptidase S24/S26A/S26B/S26C" evidence="8">
    <location>
        <begin position="48"/>
        <end position="164"/>
    </location>
</feature>
<dbReference type="Pfam" id="PF00717">
    <property type="entry name" value="Peptidase_S24"/>
    <property type="match status" value="1"/>
</dbReference>
<keyword evidence="10" id="KW-1185">Reference proteome</keyword>
<dbReference type="RefSeq" id="WP_275089342.1">
    <property type="nucleotide sequence ID" value="NZ_CP119078.1"/>
</dbReference>
<dbReference type="EMBL" id="CP119078">
    <property type="protein sequence ID" value="WED43533.1"/>
    <property type="molecule type" value="Genomic_DNA"/>
</dbReference>
<dbReference type="InterPro" id="IPR036286">
    <property type="entry name" value="LexA/Signal_pep-like_sf"/>
</dbReference>
<evidence type="ECO:0000313" key="10">
    <source>
        <dbReference type="Proteomes" id="UP001222087"/>
    </source>
</evidence>
<keyword evidence="2" id="KW-0227">DNA damage</keyword>
<keyword evidence="4 7" id="KW-0068">Autocatalytic cleavage</keyword>
<dbReference type="PANTHER" id="PTHR33516:SF2">
    <property type="entry name" value="LEXA REPRESSOR-RELATED"/>
    <property type="match status" value="1"/>
</dbReference>
<evidence type="ECO:0000256" key="5">
    <source>
        <dbReference type="ARBA" id="ARBA00023204"/>
    </source>
</evidence>
<dbReference type="EC" id="2.7.7.7" evidence="9"/>
<evidence type="ECO:0000313" key="9">
    <source>
        <dbReference type="EMBL" id="WED43533.1"/>
    </source>
</evidence>
<evidence type="ECO:0000256" key="1">
    <source>
        <dbReference type="ARBA" id="ARBA00007484"/>
    </source>
</evidence>
<evidence type="ECO:0000256" key="6">
    <source>
        <dbReference type="ARBA" id="ARBA00023236"/>
    </source>
</evidence>
<proteinExistence type="inferred from homology"/>
<protein>
    <submittedName>
        <fullName evidence="9">Translesion error-prone DNA polymerase V autoproteolytic subunit</fullName>
        <ecNumber evidence="9">2.7.7.7</ecNumber>
    </submittedName>
</protein>
<evidence type="ECO:0000256" key="4">
    <source>
        <dbReference type="ARBA" id="ARBA00022813"/>
    </source>
</evidence>
<keyword evidence="5" id="KW-0234">DNA repair</keyword>
<dbReference type="SUPFAM" id="SSF51306">
    <property type="entry name" value="LexA/Signal peptidase"/>
    <property type="match status" value="1"/>
</dbReference>
<comment type="similarity">
    <text evidence="1 7">Belongs to the peptidase S24 family.</text>
</comment>
<dbReference type="GO" id="GO:0003887">
    <property type="term" value="F:DNA-directed DNA polymerase activity"/>
    <property type="evidence" value="ECO:0007669"/>
    <property type="project" value="UniProtKB-EC"/>
</dbReference>
<dbReference type="Gene3D" id="2.10.109.10">
    <property type="entry name" value="Umud Fragment, subunit A"/>
    <property type="match status" value="1"/>
</dbReference>
<organism evidence="9 10">
    <name type="scientific">Legionella cardiaca</name>
    <dbReference type="NCBI Taxonomy" id="1071983"/>
    <lineage>
        <taxon>Bacteria</taxon>
        <taxon>Pseudomonadati</taxon>
        <taxon>Pseudomonadota</taxon>
        <taxon>Gammaproteobacteria</taxon>
        <taxon>Legionellales</taxon>
        <taxon>Legionellaceae</taxon>
        <taxon>Legionella</taxon>
    </lineage>
</organism>
<dbReference type="InterPro" id="IPR050077">
    <property type="entry name" value="LexA_repressor"/>
</dbReference>
<gene>
    <name evidence="9" type="primary">umuD</name>
    <name evidence="9" type="ORF">PXX05_01805</name>
</gene>
<keyword evidence="3 7" id="KW-0378">Hydrolase</keyword>
<keyword evidence="6" id="KW-0742">SOS response</keyword>
<dbReference type="PANTHER" id="PTHR33516">
    <property type="entry name" value="LEXA REPRESSOR"/>
    <property type="match status" value="1"/>
</dbReference>